<dbReference type="EMBL" id="MCFL01000034">
    <property type="protein sequence ID" value="ORZ33628.1"/>
    <property type="molecule type" value="Genomic_DNA"/>
</dbReference>
<feature type="compositionally biased region" description="Basic and acidic residues" evidence="1">
    <location>
        <begin position="48"/>
        <end position="67"/>
    </location>
</feature>
<accession>A0A1Y2HGA6</accession>
<keyword evidence="3" id="KW-1185">Reference proteome</keyword>
<feature type="compositionally biased region" description="Basic and acidic residues" evidence="1">
    <location>
        <begin position="31"/>
        <end position="41"/>
    </location>
</feature>
<organism evidence="2 3">
    <name type="scientific">Catenaria anguillulae PL171</name>
    <dbReference type="NCBI Taxonomy" id="765915"/>
    <lineage>
        <taxon>Eukaryota</taxon>
        <taxon>Fungi</taxon>
        <taxon>Fungi incertae sedis</taxon>
        <taxon>Blastocladiomycota</taxon>
        <taxon>Blastocladiomycetes</taxon>
        <taxon>Blastocladiales</taxon>
        <taxon>Catenariaceae</taxon>
        <taxon>Catenaria</taxon>
    </lineage>
</organism>
<comment type="caution">
    <text evidence="2">The sequence shown here is derived from an EMBL/GenBank/DDBJ whole genome shotgun (WGS) entry which is preliminary data.</text>
</comment>
<evidence type="ECO:0000313" key="3">
    <source>
        <dbReference type="Proteomes" id="UP000193411"/>
    </source>
</evidence>
<dbReference type="Proteomes" id="UP000193411">
    <property type="component" value="Unassembled WGS sequence"/>
</dbReference>
<gene>
    <name evidence="2" type="ORF">BCR44DRAFT_1194690</name>
</gene>
<feature type="compositionally biased region" description="Polar residues" evidence="1">
    <location>
        <begin position="71"/>
        <end position="87"/>
    </location>
</feature>
<sequence>MRAAQRFPKPTIRAGRVYGKEARLERVAALRAKRAEEDKKRASARGLRRLEEFRRRQREEAEKEKQARAASTTPTPAETRPVSTTRRPCSKVMRGACQAQPSAQPQFSFTQNGAYLAGGHYQQSQQPQQQQHRESHTSFAPTPTLWSPPGQPHPYQPRLLTSTLHHSHIPQSNPSCPSPRPPQPQPPPSRPTCPRSRPNPQPHVPLPPSPGPTIDSRRRSSTLQLNTHLRLDRARARAHLATAIVSPVNGPHALQLCHFACRNRRRPKPCGICARQAWHVARVPGRVFHRDEP</sequence>
<feature type="compositionally biased region" description="Polar residues" evidence="1">
    <location>
        <begin position="99"/>
        <end position="113"/>
    </location>
</feature>
<evidence type="ECO:0000256" key="1">
    <source>
        <dbReference type="SAM" id="MobiDB-lite"/>
    </source>
</evidence>
<name>A0A1Y2HGA6_9FUNG</name>
<reference evidence="2 3" key="1">
    <citation type="submission" date="2016-07" db="EMBL/GenBank/DDBJ databases">
        <title>Pervasive Adenine N6-methylation of Active Genes in Fungi.</title>
        <authorList>
            <consortium name="DOE Joint Genome Institute"/>
            <person name="Mondo S.J."/>
            <person name="Dannebaum R.O."/>
            <person name="Kuo R.C."/>
            <person name="Labutti K."/>
            <person name="Haridas S."/>
            <person name="Kuo A."/>
            <person name="Salamov A."/>
            <person name="Ahrendt S.R."/>
            <person name="Lipzen A."/>
            <person name="Sullivan W."/>
            <person name="Andreopoulos W.B."/>
            <person name="Clum A."/>
            <person name="Lindquist E."/>
            <person name="Daum C."/>
            <person name="Ramamoorthy G.K."/>
            <person name="Gryganskyi A."/>
            <person name="Culley D."/>
            <person name="Magnuson J.K."/>
            <person name="James T.Y."/>
            <person name="O'Malley M.A."/>
            <person name="Stajich J.E."/>
            <person name="Spatafora J.W."/>
            <person name="Visel A."/>
            <person name="Grigoriev I.V."/>
        </authorList>
    </citation>
    <scope>NUCLEOTIDE SEQUENCE [LARGE SCALE GENOMIC DNA]</scope>
    <source>
        <strain evidence="2 3">PL171</strain>
    </source>
</reference>
<feature type="region of interest" description="Disordered" evidence="1">
    <location>
        <begin position="31"/>
        <end position="220"/>
    </location>
</feature>
<protein>
    <submittedName>
        <fullName evidence="2">Uncharacterized protein</fullName>
    </submittedName>
</protein>
<proteinExistence type="predicted"/>
<evidence type="ECO:0000313" key="2">
    <source>
        <dbReference type="EMBL" id="ORZ33628.1"/>
    </source>
</evidence>
<feature type="compositionally biased region" description="Pro residues" evidence="1">
    <location>
        <begin position="176"/>
        <end position="211"/>
    </location>
</feature>
<dbReference type="AlphaFoldDB" id="A0A1Y2HGA6"/>